<evidence type="ECO:0000313" key="2">
    <source>
        <dbReference type="Proteomes" id="UP000299102"/>
    </source>
</evidence>
<organism evidence="1 2">
    <name type="scientific">Eumeta variegata</name>
    <name type="common">Bagworm moth</name>
    <name type="synonym">Eumeta japonica</name>
    <dbReference type="NCBI Taxonomy" id="151549"/>
    <lineage>
        <taxon>Eukaryota</taxon>
        <taxon>Metazoa</taxon>
        <taxon>Ecdysozoa</taxon>
        <taxon>Arthropoda</taxon>
        <taxon>Hexapoda</taxon>
        <taxon>Insecta</taxon>
        <taxon>Pterygota</taxon>
        <taxon>Neoptera</taxon>
        <taxon>Endopterygota</taxon>
        <taxon>Lepidoptera</taxon>
        <taxon>Glossata</taxon>
        <taxon>Ditrysia</taxon>
        <taxon>Tineoidea</taxon>
        <taxon>Psychidae</taxon>
        <taxon>Oiketicinae</taxon>
        <taxon>Eumeta</taxon>
    </lineage>
</organism>
<name>A0A4C1WZ90_EUMVA</name>
<dbReference type="Proteomes" id="UP000299102">
    <property type="component" value="Unassembled WGS sequence"/>
</dbReference>
<proteinExistence type="predicted"/>
<comment type="caution">
    <text evidence="1">The sequence shown here is derived from an EMBL/GenBank/DDBJ whole genome shotgun (WGS) entry which is preliminary data.</text>
</comment>
<dbReference type="EMBL" id="BGZK01000666">
    <property type="protein sequence ID" value="GBP55375.1"/>
    <property type="molecule type" value="Genomic_DNA"/>
</dbReference>
<dbReference type="AlphaFoldDB" id="A0A4C1WZ90"/>
<keyword evidence="2" id="KW-1185">Reference proteome</keyword>
<gene>
    <name evidence="1" type="ORF">EVAR_31895_1</name>
</gene>
<accession>A0A4C1WZ90</accession>
<protein>
    <submittedName>
        <fullName evidence="1">Uncharacterized protein</fullName>
    </submittedName>
</protein>
<evidence type="ECO:0000313" key="1">
    <source>
        <dbReference type="EMBL" id="GBP55375.1"/>
    </source>
</evidence>
<reference evidence="1 2" key="1">
    <citation type="journal article" date="2019" name="Commun. Biol.">
        <title>The bagworm genome reveals a unique fibroin gene that provides high tensile strength.</title>
        <authorList>
            <person name="Kono N."/>
            <person name="Nakamura H."/>
            <person name="Ohtoshi R."/>
            <person name="Tomita M."/>
            <person name="Numata K."/>
            <person name="Arakawa K."/>
        </authorList>
    </citation>
    <scope>NUCLEOTIDE SEQUENCE [LARGE SCALE GENOMIC DNA]</scope>
</reference>
<sequence length="148" mass="16305">MIGVQSQQVFVQPLGRNGSRDSSRSRVRFERAHRPLSRQLLRYQRLIDGLAYRTAGVLKHGPVPNIGSVAIGHSFLKSGFNDENQKDLITDIADLATRIDVTTDRSLHVGSDSGYAKVPQSNRFVGLHRLIVHLQLSGLANGRVGHTS</sequence>